<dbReference type="InterPro" id="IPR049940">
    <property type="entry name" value="GluQ/Sye"/>
</dbReference>
<dbReference type="InterPro" id="IPR014729">
    <property type="entry name" value="Rossmann-like_a/b/a_fold"/>
</dbReference>
<dbReference type="EC" id="6.1.1.17" evidence="10"/>
<comment type="subcellular location">
    <subcellularLocation>
        <location evidence="1 10">Cytoplasm</location>
    </subcellularLocation>
</comment>
<evidence type="ECO:0000256" key="9">
    <source>
        <dbReference type="ARBA" id="ARBA00023146"/>
    </source>
</evidence>
<dbReference type="PANTHER" id="PTHR43311:SF2">
    <property type="entry name" value="GLUTAMATE--TRNA LIGASE, MITOCHONDRIAL-RELATED"/>
    <property type="match status" value="1"/>
</dbReference>
<keyword evidence="8 10" id="KW-0648">Protein biosynthesis</keyword>
<evidence type="ECO:0000256" key="1">
    <source>
        <dbReference type="ARBA" id="ARBA00004496"/>
    </source>
</evidence>
<dbReference type="Proteomes" id="UP000298685">
    <property type="component" value="Chromosome"/>
</dbReference>
<dbReference type="InterPro" id="IPR000924">
    <property type="entry name" value="Glu/Gln-tRNA-synth"/>
</dbReference>
<dbReference type="Gene3D" id="1.10.10.350">
    <property type="match status" value="1"/>
</dbReference>
<dbReference type="InterPro" id="IPR020751">
    <property type="entry name" value="aa-tRNA-synth_I_codon-bd_sub2"/>
</dbReference>
<dbReference type="CDD" id="cd00808">
    <property type="entry name" value="GluRS_core"/>
    <property type="match status" value="1"/>
</dbReference>
<dbReference type="RefSeq" id="WP_158350282.1">
    <property type="nucleotide sequence ID" value="NZ_CP032999.1"/>
</dbReference>
<evidence type="ECO:0000256" key="5">
    <source>
        <dbReference type="ARBA" id="ARBA00022598"/>
    </source>
</evidence>
<reference evidence="13 14" key="1">
    <citation type="submission" date="2018-10" db="EMBL/GenBank/DDBJ databases">
        <title>Comparative functional genomics of the obligate endosymbiont Buchnera aphidicola.</title>
        <authorList>
            <person name="Chong R.A."/>
        </authorList>
    </citation>
    <scope>NUCLEOTIDE SEQUENCE [LARGE SCALE GENOMIC DNA]</scope>
    <source>
        <strain evidence="13 14">Ska</strain>
    </source>
</reference>
<name>A0A4D6YJG8_9GAMM</name>
<feature type="domain" description="Aminoacyl-tRNA synthetase class I anticodon-binding" evidence="12">
    <location>
        <begin position="322"/>
        <end position="459"/>
    </location>
</feature>
<keyword evidence="10" id="KW-0479">Metal-binding</keyword>
<dbReference type="InterPro" id="IPR020058">
    <property type="entry name" value="Glu/Gln-tRNA-synth_Ib_cat-dom"/>
</dbReference>
<evidence type="ECO:0000256" key="3">
    <source>
        <dbReference type="ARBA" id="ARBA00011245"/>
    </source>
</evidence>
<dbReference type="Pfam" id="PF19269">
    <property type="entry name" value="Anticodon_2"/>
    <property type="match status" value="1"/>
</dbReference>
<feature type="domain" description="Glutamyl/glutaminyl-tRNA synthetase class Ib catalytic" evidence="11">
    <location>
        <begin position="3"/>
        <end position="304"/>
    </location>
</feature>
<dbReference type="InterPro" id="IPR033910">
    <property type="entry name" value="GluRS_core"/>
</dbReference>
<evidence type="ECO:0000259" key="11">
    <source>
        <dbReference type="Pfam" id="PF00749"/>
    </source>
</evidence>
<dbReference type="PANTHER" id="PTHR43311">
    <property type="entry name" value="GLUTAMATE--TRNA LIGASE"/>
    <property type="match status" value="1"/>
</dbReference>
<comment type="catalytic activity">
    <reaction evidence="10">
        <text>tRNA(Glu) + L-glutamate + ATP = L-glutamyl-tRNA(Glu) + AMP + diphosphate</text>
        <dbReference type="Rhea" id="RHEA:23540"/>
        <dbReference type="Rhea" id="RHEA-COMP:9663"/>
        <dbReference type="Rhea" id="RHEA-COMP:9680"/>
        <dbReference type="ChEBI" id="CHEBI:29985"/>
        <dbReference type="ChEBI" id="CHEBI:30616"/>
        <dbReference type="ChEBI" id="CHEBI:33019"/>
        <dbReference type="ChEBI" id="CHEBI:78442"/>
        <dbReference type="ChEBI" id="CHEBI:78520"/>
        <dbReference type="ChEBI" id="CHEBI:456215"/>
        <dbReference type="EC" id="6.1.1.17"/>
    </reaction>
</comment>
<keyword evidence="7 10" id="KW-0067">ATP-binding</keyword>
<evidence type="ECO:0000313" key="14">
    <source>
        <dbReference type="Proteomes" id="UP000298685"/>
    </source>
</evidence>
<comment type="cofactor">
    <cofactor evidence="10">
        <name>Zn(2+)</name>
        <dbReference type="ChEBI" id="CHEBI:29105"/>
    </cofactor>
    <text evidence="10">Binds 1 zinc ion per subunit.</text>
</comment>
<dbReference type="HAMAP" id="MF_00022">
    <property type="entry name" value="Glu_tRNA_synth_type1"/>
    <property type="match status" value="1"/>
</dbReference>
<dbReference type="AlphaFoldDB" id="A0A4D6YJG8"/>
<dbReference type="GO" id="GO:0000049">
    <property type="term" value="F:tRNA binding"/>
    <property type="evidence" value="ECO:0007669"/>
    <property type="project" value="InterPro"/>
</dbReference>
<dbReference type="Pfam" id="PF00749">
    <property type="entry name" value="tRNA-synt_1c"/>
    <property type="match status" value="1"/>
</dbReference>
<feature type="binding site" evidence="10">
    <location>
        <position position="127"/>
    </location>
    <ligand>
        <name>Zn(2+)</name>
        <dbReference type="ChEBI" id="CHEBI:29105"/>
    </ligand>
</feature>
<evidence type="ECO:0000259" key="12">
    <source>
        <dbReference type="Pfam" id="PF19269"/>
    </source>
</evidence>
<dbReference type="InterPro" id="IPR045462">
    <property type="entry name" value="aa-tRNA-synth_I_cd-bd"/>
</dbReference>
<keyword evidence="4 10" id="KW-0963">Cytoplasm</keyword>
<sequence>MDIKTRFAPSPTGFLHIGSVRTALYSWLFAKRYNGSFILRIEDTDIIRSDKNYIENILDTLHWLGITWDEGPYFQSERLEVYRNKINELLDLGHAYRCYCSTHRLKKLRLQQMIAGDKPRYDRKCRDHTYSMRKSSYVIRFKNPLHGKVIFHDQIRGKIIFKNSELDDLIIQRRNGMPTYNFCVVIDDLDMNITDVIRGEDHINNTPRQINILQALNVKIPNYAHVSMVINDDKSNFSKRDNSLNVLEYKKRGFLCQAVLNYLIKLGWSHKDQEIFNVYEMKELFSLRAISKSPSTFNVKKLLWYNQYYLNKLSINDSLINQFIEHLKSFNIYCTDNVYLFKIINFMRSRCNTLQDLVLQSRFFFEPVNNVDMQLVRKYLFDQSYYILKYTYYKLQNLNIWDTMNITTLLKYVAKKFSVLLKNICMPLRIAITGSDISPNVSAIMEIFGKENTLHRLKKYYHFLKKCSL</sequence>
<dbReference type="InterPro" id="IPR008925">
    <property type="entry name" value="aa_tRNA-synth_I_cd-bd_sf"/>
</dbReference>
<dbReference type="GO" id="GO:0005829">
    <property type="term" value="C:cytosol"/>
    <property type="evidence" value="ECO:0007669"/>
    <property type="project" value="TreeGrafter"/>
</dbReference>
<gene>
    <name evidence="10" type="primary">gltX</name>
    <name evidence="13" type="ORF">D9V78_00270</name>
</gene>
<feature type="binding site" evidence="10">
    <location>
        <position position="98"/>
    </location>
    <ligand>
        <name>Zn(2+)</name>
        <dbReference type="ChEBI" id="CHEBI:29105"/>
    </ligand>
</feature>
<comment type="similarity">
    <text evidence="2 10">Belongs to the class-I aminoacyl-tRNA synthetase family. Glutamate--tRNA ligase type 1 subfamily.</text>
</comment>
<keyword evidence="5 10" id="KW-0436">Ligase</keyword>
<dbReference type="FunFam" id="3.40.50.620:FF:000007">
    <property type="entry name" value="Glutamate--tRNA ligase"/>
    <property type="match status" value="1"/>
</dbReference>
<dbReference type="SUPFAM" id="SSF48163">
    <property type="entry name" value="An anticodon-binding domain of class I aminoacyl-tRNA synthetases"/>
    <property type="match status" value="1"/>
</dbReference>
<dbReference type="GO" id="GO:0008270">
    <property type="term" value="F:zinc ion binding"/>
    <property type="evidence" value="ECO:0007669"/>
    <property type="project" value="UniProtKB-UniRule"/>
</dbReference>
<dbReference type="SUPFAM" id="SSF52374">
    <property type="entry name" value="Nucleotidylyl transferase"/>
    <property type="match status" value="1"/>
</dbReference>
<dbReference type="GO" id="GO:0004818">
    <property type="term" value="F:glutamate-tRNA ligase activity"/>
    <property type="evidence" value="ECO:0007669"/>
    <property type="project" value="UniProtKB-UniRule"/>
</dbReference>
<organism evidence="13 14">
    <name type="scientific">Buchnera aphidicola</name>
    <name type="common">Sarucallis kahawaluokalani</name>
    <dbReference type="NCBI Taxonomy" id="1241878"/>
    <lineage>
        <taxon>Bacteria</taxon>
        <taxon>Pseudomonadati</taxon>
        <taxon>Pseudomonadota</taxon>
        <taxon>Gammaproteobacteria</taxon>
        <taxon>Enterobacterales</taxon>
        <taxon>Erwiniaceae</taxon>
        <taxon>Buchnera</taxon>
    </lineage>
</organism>
<accession>A0A4D6YJG8</accession>
<keyword evidence="9 10" id="KW-0030">Aminoacyl-tRNA synthetase</keyword>
<feature type="binding site" evidence="10">
    <location>
        <position position="125"/>
    </location>
    <ligand>
        <name>Zn(2+)</name>
        <dbReference type="ChEBI" id="CHEBI:29105"/>
    </ligand>
</feature>
<dbReference type="PRINTS" id="PR00987">
    <property type="entry name" value="TRNASYNTHGLU"/>
</dbReference>
<dbReference type="GO" id="GO:0006424">
    <property type="term" value="P:glutamyl-tRNA aminoacylation"/>
    <property type="evidence" value="ECO:0007669"/>
    <property type="project" value="UniProtKB-UniRule"/>
</dbReference>
<evidence type="ECO:0000256" key="4">
    <source>
        <dbReference type="ARBA" id="ARBA00022490"/>
    </source>
</evidence>
<dbReference type="EMBL" id="CP032999">
    <property type="protein sequence ID" value="QCI25858.1"/>
    <property type="molecule type" value="Genomic_DNA"/>
</dbReference>
<dbReference type="NCBIfam" id="TIGR00464">
    <property type="entry name" value="gltX_bact"/>
    <property type="match status" value="1"/>
</dbReference>
<comment type="function">
    <text evidence="10">Catalyzes the attachment of glutamate to tRNA(Glu) in a two-step reaction: glutamate is first activated by ATP to form Glu-AMP and then transferred to the acceptor end of tRNA(Glu).</text>
</comment>
<keyword evidence="6 10" id="KW-0547">Nucleotide-binding</keyword>
<dbReference type="Gene3D" id="3.40.50.620">
    <property type="entry name" value="HUPs"/>
    <property type="match status" value="1"/>
</dbReference>
<keyword evidence="10" id="KW-0862">Zinc</keyword>
<evidence type="ECO:0000256" key="6">
    <source>
        <dbReference type="ARBA" id="ARBA00022741"/>
    </source>
</evidence>
<proteinExistence type="inferred from homology"/>
<dbReference type="InterPro" id="IPR004527">
    <property type="entry name" value="Glu-tRNA-ligase_bac/mito"/>
</dbReference>
<protein>
    <recommendedName>
        <fullName evidence="10">Glutamate--tRNA ligase</fullName>
        <ecNumber evidence="10">6.1.1.17</ecNumber>
    </recommendedName>
    <alternativeName>
        <fullName evidence="10">Glutamyl-tRNA synthetase</fullName>
        <shortName evidence="10">GluRS</shortName>
    </alternativeName>
</protein>
<evidence type="ECO:0000256" key="2">
    <source>
        <dbReference type="ARBA" id="ARBA00007894"/>
    </source>
</evidence>
<feature type="binding site" evidence="10">
    <location>
        <position position="100"/>
    </location>
    <ligand>
        <name>Zn(2+)</name>
        <dbReference type="ChEBI" id="CHEBI:29105"/>
    </ligand>
</feature>
<dbReference type="GO" id="GO:0005524">
    <property type="term" value="F:ATP binding"/>
    <property type="evidence" value="ECO:0007669"/>
    <property type="project" value="UniProtKB-UniRule"/>
</dbReference>
<comment type="subunit">
    <text evidence="3 10">Monomer.</text>
</comment>
<evidence type="ECO:0000256" key="8">
    <source>
        <dbReference type="ARBA" id="ARBA00022917"/>
    </source>
</evidence>
<dbReference type="OrthoDB" id="9807503at2"/>
<evidence type="ECO:0000256" key="7">
    <source>
        <dbReference type="ARBA" id="ARBA00022840"/>
    </source>
</evidence>
<evidence type="ECO:0000313" key="13">
    <source>
        <dbReference type="EMBL" id="QCI25858.1"/>
    </source>
</evidence>
<evidence type="ECO:0000256" key="10">
    <source>
        <dbReference type="HAMAP-Rule" id="MF_00022"/>
    </source>
</evidence>
<feature type="short sequence motif" description="'HIGH' region" evidence="10">
    <location>
        <begin position="9"/>
        <end position="19"/>
    </location>
</feature>
<feature type="binding site" evidence="10">
    <location>
        <position position="239"/>
    </location>
    <ligand>
        <name>ATP</name>
        <dbReference type="ChEBI" id="CHEBI:30616"/>
    </ligand>
</feature>
<feature type="short sequence motif" description="'KMSKS' region" evidence="10">
    <location>
        <begin position="236"/>
        <end position="240"/>
    </location>
</feature>